<gene>
    <name evidence="1" type="ORF">PFI31113_04660</name>
</gene>
<protein>
    <submittedName>
        <fullName evidence="1">Uncharacterized protein</fullName>
    </submittedName>
</protein>
<dbReference type="Proteomes" id="UP000382577">
    <property type="component" value="Unassembled WGS sequence"/>
</dbReference>
<proteinExistence type="predicted"/>
<dbReference type="EMBL" id="CABPRW010000015">
    <property type="protein sequence ID" value="VVE50908.1"/>
    <property type="molecule type" value="Genomic_DNA"/>
</dbReference>
<dbReference type="AlphaFoldDB" id="A0A5E4YRB3"/>
<accession>A0A5E4YRB3</accession>
<organism evidence="1 2">
    <name type="scientific">Pandoraea fibrosis</name>
    <dbReference type="NCBI Taxonomy" id="1891094"/>
    <lineage>
        <taxon>Bacteria</taxon>
        <taxon>Pseudomonadati</taxon>
        <taxon>Pseudomonadota</taxon>
        <taxon>Betaproteobacteria</taxon>
        <taxon>Burkholderiales</taxon>
        <taxon>Burkholderiaceae</taxon>
        <taxon>Pandoraea</taxon>
    </lineage>
</organism>
<sequence length="56" mass="6212">MRGVTENPLCPKGSDGFFYARASGSSDLMRHRNVVFPILKVIDGKSLHYGFSTLHT</sequence>
<evidence type="ECO:0000313" key="2">
    <source>
        <dbReference type="Proteomes" id="UP000382577"/>
    </source>
</evidence>
<reference evidence="1 2" key="1">
    <citation type="submission" date="2019-08" db="EMBL/GenBank/DDBJ databases">
        <authorList>
            <person name="Peeters C."/>
        </authorList>
    </citation>
    <scope>NUCLEOTIDE SEQUENCE [LARGE SCALE GENOMIC DNA]</scope>
    <source>
        <strain evidence="1 2">LMG 31113</strain>
    </source>
</reference>
<name>A0A5E4YRB3_9BURK</name>
<evidence type="ECO:0000313" key="1">
    <source>
        <dbReference type="EMBL" id="VVE50908.1"/>
    </source>
</evidence>